<reference evidence="1 2" key="1">
    <citation type="submission" date="2019-10" db="EMBL/GenBank/DDBJ databases">
        <title>Rudanella paleaurantiibacter sp. nov., isolated from sludge.</title>
        <authorList>
            <person name="Xu S.Q."/>
        </authorList>
    </citation>
    <scope>NUCLEOTIDE SEQUENCE [LARGE SCALE GENOMIC DNA]</scope>
    <source>
        <strain evidence="1 2">HX-22-17</strain>
    </source>
</reference>
<dbReference type="Proteomes" id="UP000488299">
    <property type="component" value="Unassembled WGS sequence"/>
</dbReference>
<dbReference type="RefSeq" id="WP_152125774.1">
    <property type="nucleotide sequence ID" value="NZ_WELI01000008.1"/>
</dbReference>
<gene>
    <name evidence="1" type="ORF">F5984_18820</name>
</gene>
<accession>A0A7J5TVV0</accession>
<protein>
    <submittedName>
        <fullName evidence="1">Uncharacterized protein</fullName>
    </submittedName>
</protein>
<dbReference type="EMBL" id="WELI01000008">
    <property type="protein sequence ID" value="KAB7728425.1"/>
    <property type="molecule type" value="Genomic_DNA"/>
</dbReference>
<keyword evidence="2" id="KW-1185">Reference proteome</keyword>
<comment type="caution">
    <text evidence="1">The sequence shown here is derived from an EMBL/GenBank/DDBJ whole genome shotgun (WGS) entry which is preliminary data.</text>
</comment>
<dbReference type="AlphaFoldDB" id="A0A7J5TVV0"/>
<sequence length="467" mass="51957">MQRYFLPSWVRPEFLERGPVVGRVMTLPAGKVYAISRKRKDTPAEAYEQRGATHVHVLDGLTPAKQHTMPNWEMWANAGANANCSNLNEAQSRAVADAYPITGFIIDQFGEGPTAVCTSEKPQYRWFMQRLLERAAGAGFPTVLVGSYGDLGMYQGRFLNLVSGSRDPLHRRGRYGSKAAARGTNSFYTTIAGLNLGDAIASNVSYYPHNSQEFDRALEIVHSLEINSLANDRGCYVIPFPMYETPNNPPIMAKTFDWHHETTSPAGVLTIRDYGSSALTECVMVGFSSMWFGRGLIEWHDTRKFVTDRNKFKSSHPDDARQDFWAPAPGSPAQFPYTGNHSDSTADSYTTQPLWGYDYIRAGVEMYHDLRDTEGGNRAYAPYYVDGQDGNAWQEPASDGATVLVQASKKMGIAQTRTKNGLVSGFFYDPYAIPNAQRRVTIKHPGGSKTWTFDVVGNELVTFNDSL</sequence>
<evidence type="ECO:0000313" key="1">
    <source>
        <dbReference type="EMBL" id="KAB7728425.1"/>
    </source>
</evidence>
<evidence type="ECO:0000313" key="2">
    <source>
        <dbReference type="Proteomes" id="UP000488299"/>
    </source>
</evidence>
<organism evidence="1 2">
    <name type="scientific">Rudanella paleaurantiibacter</name>
    <dbReference type="NCBI Taxonomy" id="2614655"/>
    <lineage>
        <taxon>Bacteria</taxon>
        <taxon>Pseudomonadati</taxon>
        <taxon>Bacteroidota</taxon>
        <taxon>Cytophagia</taxon>
        <taxon>Cytophagales</taxon>
        <taxon>Cytophagaceae</taxon>
        <taxon>Rudanella</taxon>
    </lineage>
</organism>
<name>A0A7J5TVV0_9BACT</name>
<proteinExistence type="predicted"/>